<name>A0A8H7UIK7_MORIS</name>
<dbReference type="EMBL" id="JAEPQZ010000002">
    <property type="protein sequence ID" value="KAG2184445.1"/>
    <property type="molecule type" value="Genomic_DNA"/>
</dbReference>
<dbReference type="OrthoDB" id="239865at2759"/>
<dbReference type="InterPro" id="IPR001680">
    <property type="entry name" value="WD40_rpt"/>
</dbReference>
<dbReference type="PANTHER" id="PTHR13211">
    <property type="entry name" value="TELOMERASE CAJAL BODY PROTEIN 1"/>
    <property type="match status" value="1"/>
</dbReference>
<evidence type="ECO:0008006" key="3">
    <source>
        <dbReference type="Google" id="ProtNLM"/>
    </source>
</evidence>
<dbReference type="Gene3D" id="2.130.10.10">
    <property type="entry name" value="YVTN repeat-like/Quinoprotein amine dehydrogenase"/>
    <property type="match status" value="2"/>
</dbReference>
<proteinExistence type="predicted"/>
<dbReference type="AlphaFoldDB" id="A0A8H7UIK7"/>
<dbReference type="SUPFAM" id="SSF50978">
    <property type="entry name" value="WD40 repeat-like"/>
    <property type="match status" value="1"/>
</dbReference>
<gene>
    <name evidence="1" type="ORF">INT43_000354</name>
</gene>
<keyword evidence="2" id="KW-1185">Reference proteome</keyword>
<evidence type="ECO:0000313" key="1">
    <source>
        <dbReference type="EMBL" id="KAG2184445.1"/>
    </source>
</evidence>
<dbReference type="PANTHER" id="PTHR13211:SF0">
    <property type="entry name" value="TELOMERASE CAJAL BODY PROTEIN 1"/>
    <property type="match status" value="1"/>
</dbReference>
<comment type="caution">
    <text evidence="1">The sequence shown here is derived from an EMBL/GenBank/DDBJ whole genome shotgun (WGS) entry which is preliminary data.</text>
</comment>
<protein>
    <recommendedName>
        <fullName evidence="3">Telomerase Cajal body protein 1</fullName>
    </recommendedName>
</protein>
<organism evidence="1 2">
    <name type="scientific">Mortierella isabellina</name>
    <name type="common">Filamentous fungus</name>
    <name type="synonym">Umbelopsis isabellina</name>
    <dbReference type="NCBI Taxonomy" id="91625"/>
    <lineage>
        <taxon>Eukaryota</taxon>
        <taxon>Fungi</taxon>
        <taxon>Fungi incertae sedis</taxon>
        <taxon>Mucoromycota</taxon>
        <taxon>Mucoromycotina</taxon>
        <taxon>Umbelopsidomycetes</taxon>
        <taxon>Umbelopsidales</taxon>
        <taxon>Umbelopsidaceae</taxon>
        <taxon>Umbelopsis</taxon>
    </lineage>
</organism>
<dbReference type="Pfam" id="PF00400">
    <property type="entry name" value="WD40"/>
    <property type="match status" value="3"/>
</dbReference>
<dbReference type="InterPro" id="IPR015943">
    <property type="entry name" value="WD40/YVTN_repeat-like_dom_sf"/>
</dbReference>
<dbReference type="InterPro" id="IPR051150">
    <property type="entry name" value="SWT21/TCAB1_mRNA_Telomere"/>
</dbReference>
<dbReference type="InterPro" id="IPR036322">
    <property type="entry name" value="WD40_repeat_dom_sf"/>
</dbReference>
<evidence type="ECO:0000313" key="2">
    <source>
        <dbReference type="Proteomes" id="UP000654370"/>
    </source>
</evidence>
<dbReference type="Proteomes" id="UP000654370">
    <property type="component" value="Unassembled WGS sequence"/>
</dbReference>
<dbReference type="SMART" id="SM00320">
    <property type="entry name" value="WD40"/>
    <property type="match status" value="5"/>
</dbReference>
<reference evidence="1" key="1">
    <citation type="submission" date="2020-12" db="EMBL/GenBank/DDBJ databases">
        <title>Metabolic potential, ecology and presence of endohyphal bacteria is reflected in genomic diversity of Mucoromycotina.</title>
        <authorList>
            <person name="Muszewska A."/>
            <person name="Okrasinska A."/>
            <person name="Steczkiewicz K."/>
            <person name="Drgas O."/>
            <person name="Orlowska M."/>
            <person name="Perlinska-Lenart U."/>
            <person name="Aleksandrzak-Piekarczyk T."/>
            <person name="Szatraj K."/>
            <person name="Zielenkiewicz U."/>
            <person name="Pilsyk S."/>
            <person name="Malc E."/>
            <person name="Mieczkowski P."/>
            <person name="Kruszewska J.S."/>
            <person name="Biernat P."/>
            <person name="Pawlowska J."/>
        </authorList>
    </citation>
    <scope>NUCLEOTIDE SEQUENCE</scope>
    <source>
        <strain evidence="1">WA0000067209</strain>
    </source>
</reference>
<sequence length="434" mass="47660">MNEPTLPDVTVAEVELMQTDIVIEQTVTTESSNLVDQSMAEQYSTYSIDLSKDISPKISTGSKYNDEANFFKSCKWSPDGSCLLTNSNDNIARVFQPSAEIFDEASDGGELLEVLQAKEAEPIYESCWYPLMNAQNAATCCFLTSARDHPVHLWDCTTGQLRASYSVIDHRERFMGAIGLTFNLDGSGIYCGYENMIQVFDTSRPGSTAVLKISTTPTRKSRMGQKGIISSLAFSPDYSGLLAAGSYSKNIGLYDTSSGEICSVLGGLDGGVTQVKFSPSGTHLFSANRQSNSITCWDIRNTGEVLCQYERPGYTNQRISFDIDSSGQVLASGDMVSGLTQFPIRESPFELMLSAHRMEISVYLTCGHQDLVSSASFNPLYPLMATCSGQRKFSIDDESDDEDSNELLVDNSVRIWSLPGSWTTYDSYPTDDPI</sequence>
<accession>A0A8H7UIK7</accession>